<evidence type="ECO:0000256" key="2">
    <source>
        <dbReference type="ARBA" id="ARBA00022448"/>
    </source>
</evidence>
<keyword evidence="2 4" id="KW-0813">Transport</keyword>
<protein>
    <submittedName>
        <fullName evidence="6">Zinc-binding protein</fullName>
    </submittedName>
</protein>
<name>A0A5A9XBZ5_9BACT</name>
<dbReference type="EMBL" id="SRSD01000007">
    <property type="protein sequence ID" value="KAA0890536.1"/>
    <property type="molecule type" value="Genomic_DNA"/>
</dbReference>
<dbReference type="SUPFAM" id="SSF53807">
    <property type="entry name" value="Helical backbone' metal receptor"/>
    <property type="match status" value="1"/>
</dbReference>
<comment type="similarity">
    <text evidence="1 4">Belongs to the bacterial solute-binding protein 9 family.</text>
</comment>
<dbReference type="RefSeq" id="WP_149308090.1">
    <property type="nucleotide sequence ID" value="NZ_SRSD01000007.1"/>
</dbReference>
<dbReference type="Pfam" id="PF01297">
    <property type="entry name" value="ZnuA"/>
    <property type="match status" value="1"/>
</dbReference>
<dbReference type="AlphaFoldDB" id="A0A5A9XBZ5"/>
<reference evidence="6 7" key="1">
    <citation type="submission" date="2019-04" db="EMBL/GenBank/DDBJ databases">
        <title>Geobacter ruber sp. nov., ferric-reducing bacteria isolated from paddy soil.</title>
        <authorList>
            <person name="Xu Z."/>
            <person name="Masuda Y."/>
            <person name="Itoh H."/>
            <person name="Senoo K."/>
        </authorList>
    </citation>
    <scope>NUCLEOTIDE SEQUENCE [LARGE SCALE GENOMIC DNA]</scope>
    <source>
        <strain evidence="6 7">Red88</strain>
    </source>
</reference>
<dbReference type="PROSITE" id="PS51257">
    <property type="entry name" value="PROKAR_LIPOPROTEIN"/>
    <property type="match status" value="1"/>
</dbReference>
<dbReference type="GO" id="GO:0007155">
    <property type="term" value="P:cell adhesion"/>
    <property type="evidence" value="ECO:0007669"/>
    <property type="project" value="InterPro"/>
</dbReference>
<dbReference type="PANTHER" id="PTHR42953:SF3">
    <property type="entry name" value="HIGH-AFFINITY ZINC UPTAKE SYSTEM PROTEIN ZNUA"/>
    <property type="match status" value="1"/>
</dbReference>
<dbReference type="PANTHER" id="PTHR42953">
    <property type="entry name" value="HIGH-AFFINITY ZINC UPTAKE SYSTEM PROTEIN ZNUA-RELATED"/>
    <property type="match status" value="1"/>
</dbReference>
<feature type="signal peptide" evidence="5">
    <location>
        <begin position="1"/>
        <end position="22"/>
    </location>
</feature>
<dbReference type="PRINTS" id="PR00690">
    <property type="entry name" value="ADHESNFAMILY"/>
</dbReference>
<organism evidence="6 7">
    <name type="scientific">Oryzomonas rubra</name>
    <dbReference type="NCBI Taxonomy" id="2509454"/>
    <lineage>
        <taxon>Bacteria</taxon>
        <taxon>Pseudomonadati</taxon>
        <taxon>Thermodesulfobacteriota</taxon>
        <taxon>Desulfuromonadia</taxon>
        <taxon>Geobacterales</taxon>
        <taxon>Geobacteraceae</taxon>
        <taxon>Oryzomonas</taxon>
    </lineage>
</organism>
<accession>A0A5A9XBZ5</accession>
<keyword evidence="7" id="KW-1185">Reference proteome</keyword>
<dbReference type="OrthoDB" id="9810636at2"/>
<proteinExistence type="inferred from homology"/>
<evidence type="ECO:0000256" key="4">
    <source>
        <dbReference type="RuleBase" id="RU003512"/>
    </source>
</evidence>
<dbReference type="InterPro" id="IPR050492">
    <property type="entry name" value="Bact_metal-bind_prot9"/>
</dbReference>
<evidence type="ECO:0000313" key="7">
    <source>
        <dbReference type="Proteomes" id="UP000324298"/>
    </source>
</evidence>
<dbReference type="Gene3D" id="3.40.50.1980">
    <property type="entry name" value="Nitrogenase molybdenum iron protein domain"/>
    <property type="match status" value="2"/>
</dbReference>
<feature type="chain" id="PRO_5023054472" evidence="5">
    <location>
        <begin position="23"/>
        <end position="319"/>
    </location>
</feature>
<evidence type="ECO:0000313" key="6">
    <source>
        <dbReference type="EMBL" id="KAA0890536.1"/>
    </source>
</evidence>
<evidence type="ECO:0000256" key="1">
    <source>
        <dbReference type="ARBA" id="ARBA00011028"/>
    </source>
</evidence>
<gene>
    <name evidence="6" type="ORF">ET418_12845</name>
</gene>
<dbReference type="InterPro" id="IPR006128">
    <property type="entry name" value="Lipoprotein_PsaA-like"/>
</dbReference>
<comment type="caution">
    <text evidence="6">The sequence shown here is derived from an EMBL/GenBank/DDBJ whole genome shotgun (WGS) entry which is preliminary data.</text>
</comment>
<dbReference type="PRINTS" id="PR00691">
    <property type="entry name" value="ADHESINB"/>
</dbReference>
<dbReference type="GO" id="GO:0030001">
    <property type="term" value="P:metal ion transport"/>
    <property type="evidence" value="ECO:0007669"/>
    <property type="project" value="InterPro"/>
</dbReference>
<keyword evidence="3 5" id="KW-0732">Signal</keyword>
<sequence>MKHILIAASLLTCLLFTGACQKQTTPPPAAGPKKLVVVTTLFPLYDFVRAIGGDKVDVRLLLPPGVEAHSFEPKPEDALRTAKADLFIFTNSYMEPWAVSFVKGLNTGTITLLDSSAGVTFQKAGVEEEKEEHGHEGDHHHGGGMDPHIWLDFGNAQIMVANIAAGLEAKDPANREYYRANADTYRGELKKLDAEYKAGLSSCGKKSFLHGGHYAFGYLANRYGLQYESASAVNADAEPTPAKLMALVKQVRVTGLKYVFSEELLSPRVSEMIAKESGASVLLLHGAHNISKSDFEHGVTFLALMRNNLVSLKTGLECR</sequence>
<dbReference type="InterPro" id="IPR006127">
    <property type="entry name" value="ZnuA-like"/>
</dbReference>
<dbReference type="GO" id="GO:0046872">
    <property type="term" value="F:metal ion binding"/>
    <property type="evidence" value="ECO:0007669"/>
    <property type="project" value="InterPro"/>
</dbReference>
<dbReference type="Proteomes" id="UP000324298">
    <property type="component" value="Unassembled WGS sequence"/>
</dbReference>
<evidence type="ECO:0000256" key="5">
    <source>
        <dbReference type="SAM" id="SignalP"/>
    </source>
</evidence>
<dbReference type="InterPro" id="IPR006129">
    <property type="entry name" value="AdhesinB"/>
</dbReference>
<evidence type="ECO:0000256" key="3">
    <source>
        <dbReference type="ARBA" id="ARBA00022729"/>
    </source>
</evidence>